<dbReference type="EMBL" id="MU003697">
    <property type="protein sequence ID" value="KAF2812249.1"/>
    <property type="molecule type" value="Genomic_DNA"/>
</dbReference>
<dbReference type="AlphaFoldDB" id="A0A6A6YUP8"/>
<organism evidence="1">
    <name type="scientific">Mytilinidion resinicola</name>
    <dbReference type="NCBI Taxonomy" id="574789"/>
    <lineage>
        <taxon>Eukaryota</taxon>
        <taxon>Fungi</taxon>
        <taxon>Dikarya</taxon>
        <taxon>Ascomycota</taxon>
        <taxon>Pezizomycotina</taxon>
        <taxon>Dothideomycetes</taxon>
        <taxon>Pleosporomycetidae</taxon>
        <taxon>Mytilinidiales</taxon>
        <taxon>Mytilinidiaceae</taxon>
        <taxon>Mytilinidion</taxon>
    </lineage>
</organism>
<dbReference type="PANTHER" id="PTHR36978:SF4">
    <property type="entry name" value="P-LOOP CONTAINING NUCLEOSIDE TRIPHOSPHATE HYDROLASE PROTEIN"/>
    <property type="match status" value="1"/>
</dbReference>
<protein>
    <submittedName>
        <fullName evidence="1 3">Uncharacterized protein</fullName>
    </submittedName>
</protein>
<evidence type="ECO:0000313" key="1">
    <source>
        <dbReference type="EMBL" id="KAF2812249.1"/>
    </source>
</evidence>
<dbReference type="InterPro" id="IPR040632">
    <property type="entry name" value="Sulfotransfer_4"/>
</dbReference>
<gene>
    <name evidence="1 3" type="ORF">BDZ99DRAFT_460982</name>
</gene>
<dbReference type="GeneID" id="54460405"/>
<sequence>MKRKPSRCPHRVSGSGVLVAAVGMPDPPFDAGLLYHAFEGLLPPAYEALMPSMADGEHGTSEMKRVTSIAMGLSERGDQEDRRRTLRSLFGSYKYITEAPACFFVDDICDMYPNVRLILNTRSAKKGPSHRHEVKKLFGLPMQAATHTADRLNTATGSKRAVYTACRDRFLQMRYGVSSVHDHRLIKRHNAWVRAVAKRKNVELLEWNEDDGWGPLCAFLGWEEPRIAFEPSTSRKIVSKAIRFAIS</sequence>
<name>A0A6A6YUP8_9PEZI</name>
<proteinExistence type="predicted"/>
<dbReference type="Gene3D" id="3.40.50.300">
    <property type="entry name" value="P-loop containing nucleotide triphosphate hydrolases"/>
    <property type="match status" value="1"/>
</dbReference>
<dbReference type="RefSeq" id="XP_033579213.1">
    <property type="nucleotide sequence ID" value="XM_033719512.1"/>
</dbReference>
<reference evidence="3" key="2">
    <citation type="submission" date="2020-04" db="EMBL/GenBank/DDBJ databases">
        <authorList>
            <consortium name="NCBI Genome Project"/>
        </authorList>
    </citation>
    <scope>NUCLEOTIDE SEQUENCE</scope>
    <source>
        <strain evidence="3">CBS 304.34</strain>
    </source>
</reference>
<dbReference type="InterPro" id="IPR027417">
    <property type="entry name" value="P-loop_NTPase"/>
</dbReference>
<keyword evidence="2" id="KW-1185">Reference proteome</keyword>
<evidence type="ECO:0000313" key="3">
    <source>
        <dbReference type="RefSeq" id="XP_033579213.1"/>
    </source>
</evidence>
<reference evidence="1 3" key="1">
    <citation type="journal article" date="2020" name="Stud. Mycol.">
        <title>101 Dothideomycetes genomes: a test case for predicting lifestyles and emergence of pathogens.</title>
        <authorList>
            <person name="Haridas S."/>
            <person name="Albert R."/>
            <person name="Binder M."/>
            <person name="Bloem J."/>
            <person name="Labutti K."/>
            <person name="Salamov A."/>
            <person name="Andreopoulos B."/>
            <person name="Baker S."/>
            <person name="Barry K."/>
            <person name="Bills G."/>
            <person name="Bluhm B."/>
            <person name="Cannon C."/>
            <person name="Castanera R."/>
            <person name="Culley D."/>
            <person name="Daum C."/>
            <person name="Ezra D."/>
            <person name="Gonzalez J."/>
            <person name="Henrissat B."/>
            <person name="Kuo A."/>
            <person name="Liang C."/>
            <person name="Lipzen A."/>
            <person name="Lutzoni F."/>
            <person name="Magnuson J."/>
            <person name="Mondo S."/>
            <person name="Nolan M."/>
            <person name="Ohm R."/>
            <person name="Pangilinan J."/>
            <person name="Park H.-J."/>
            <person name="Ramirez L."/>
            <person name="Alfaro M."/>
            <person name="Sun H."/>
            <person name="Tritt A."/>
            <person name="Yoshinaga Y."/>
            <person name="Zwiers L.-H."/>
            <person name="Turgeon B."/>
            <person name="Goodwin S."/>
            <person name="Spatafora J."/>
            <person name="Crous P."/>
            <person name="Grigoriev I."/>
        </authorList>
    </citation>
    <scope>NUCLEOTIDE SEQUENCE</scope>
    <source>
        <strain evidence="1 3">CBS 304.34</strain>
    </source>
</reference>
<dbReference type="OrthoDB" id="408152at2759"/>
<dbReference type="Pfam" id="PF17784">
    <property type="entry name" value="Sulfotransfer_4"/>
    <property type="match status" value="1"/>
</dbReference>
<reference evidence="3" key="3">
    <citation type="submission" date="2025-04" db="UniProtKB">
        <authorList>
            <consortium name="RefSeq"/>
        </authorList>
    </citation>
    <scope>IDENTIFICATION</scope>
    <source>
        <strain evidence="3">CBS 304.34</strain>
    </source>
</reference>
<evidence type="ECO:0000313" key="2">
    <source>
        <dbReference type="Proteomes" id="UP000504636"/>
    </source>
</evidence>
<dbReference type="PANTHER" id="PTHR36978">
    <property type="entry name" value="P-LOOP CONTAINING NUCLEOTIDE TRIPHOSPHATE HYDROLASE"/>
    <property type="match status" value="1"/>
</dbReference>
<dbReference type="Proteomes" id="UP000504636">
    <property type="component" value="Unplaced"/>
</dbReference>
<accession>A0A6A6YUP8</accession>